<dbReference type="EMBL" id="AMGX01000054">
    <property type="protein sequence ID" value="EXJ53354.1"/>
    <property type="molecule type" value="Genomic_DNA"/>
</dbReference>
<dbReference type="GO" id="GO:0000707">
    <property type="term" value="P:meiotic DNA recombinase assembly"/>
    <property type="evidence" value="ECO:0007669"/>
    <property type="project" value="TreeGrafter"/>
</dbReference>
<comment type="subcellular location">
    <subcellularLocation>
        <location evidence="1">Nucleus</location>
    </subcellularLocation>
</comment>
<dbReference type="GO" id="GO:0033065">
    <property type="term" value="C:Rad51C-XRCC3 complex"/>
    <property type="evidence" value="ECO:0007669"/>
    <property type="project" value="TreeGrafter"/>
</dbReference>
<dbReference type="eggNOG" id="KOG1433">
    <property type="taxonomic scope" value="Eukaryota"/>
</dbReference>
<evidence type="ECO:0000313" key="10">
    <source>
        <dbReference type="Proteomes" id="UP000019471"/>
    </source>
</evidence>
<dbReference type="HOGENOM" id="CLU_043547_2_0_1"/>
<name>W9W467_9EURO</name>
<proteinExistence type="predicted"/>
<keyword evidence="4" id="KW-0067">ATP-binding</keyword>
<dbReference type="InterPro" id="IPR003593">
    <property type="entry name" value="AAA+_ATPase"/>
</dbReference>
<dbReference type="RefSeq" id="XP_007752167.1">
    <property type="nucleotide sequence ID" value="XM_007753977.1"/>
</dbReference>
<evidence type="ECO:0000259" key="8">
    <source>
        <dbReference type="PROSITE" id="PS50162"/>
    </source>
</evidence>
<organism evidence="9 10">
    <name type="scientific">Cladophialophora psammophila CBS 110553</name>
    <dbReference type="NCBI Taxonomy" id="1182543"/>
    <lineage>
        <taxon>Eukaryota</taxon>
        <taxon>Fungi</taxon>
        <taxon>Dikarya</taxon>
        <taxon>Ascomycota</taxon>
        <taxon>Pezizomycotina</taxon>
        <taxon>Eurotiomycetes</taxon>
        <taxon>Chaetothyriomycetidae</taxon>
        <taxon>Chaetothyriales</taxon>
        <taxon>Herpotrichiellaceae</taxon>
        <taxon>Cladophialophora</taxon>
    </lineage>
</organism>
<dbReference type="STRING" id="1182543.W9W467"/>
<evidence type="ECO:0000256" key="4">
    <source>
        <dbReference type="ARBA" id="ARBA00022840"/>
    </source>
</evidence>
<gene>
    <name evidence="9" type="ORF">A1O5_13411</name>
</gene>
<dbReference type="SMART" id="SM00382">
    <property type="entry name" value="AAA"/>
    <property type="match status" value="1"/>
</dbReference>
<dbReference type="GO" id="GO:0140664">
    <property type="term" value="F:ATP-dependent DNA damage sensor activity"/>
    <property type="evidence" value="ECO:0007669"/>
    <property type="project" value="InterPro"/>
</dbReference>
<evidence type="ECO:0000256" key="1">
    <source>
        <dbReference type="ARBA" id="ARBA00004123"/>
    </source>
</evidence>
<keyword evidence="2" id="KW-0547">Nucleotide-binding</keyword>
<dbReference type="GO" id="GO:0000400">
    <property type="term" value="F:four-way junction DNA binding"/>
    <property type="evidence" value="ECO:0007669"/>
    <property type="project" value="TreeGrafter"/>
</dbReference>
<dbReference type="GO" id="GO:0008821">
    <property type="term" value="F:crossover junction DNA endonuclease activity"/>
    <property type="evidence" value="ECO:0007669"/>
    <property type="project" value="TreeGrafter"/>
</dbReference>
<evidence type="ECO:0000256" key="2">
    <source>
        <dbReference type="ARBA" id="ARBA00022741"/>
    </source>
</evidence>
<evidence type="ECO:0000256" key="3">
    <source>
        <dbReference type="ARBA" id="ARBA00022763"/>
    </source>
</evidence>
<feature type="compositionally biased region" description="Acidic residues" evidence="7">
    <location>
        <begin position="386"/>
        <end position="406"/>
    </location>
</feature>
<feature type="region of interest" description="Disordered" evidence="7">
    <location>
        <begin position="361"/>
        <end position="418"/>
    </location>
</feature>
<dbReference type="SUPFAM" id="SSF52540">
    <property type="entry name" value="P-loop containing nucleoside triphosphate hydrolases"/>
    <property type="match status" value="1"/>
</dbReference>
<protein>
    <recommendedName>
        <fullName evidence="8">RecA family profile 1 domain-containing protein</fullName>
    </recommendedName>
</protein>
<keyword evidence="6" id="KW-0539">Nucleus</keyword>
<evidence type="ECO:0000256" key="6">
    <source>
        <dbReference type="ARBA" id="ARBA00023242"/>
    </source>
</evidence>
<feature type="compositionally biased region" description="Basic and acidic residues" evidence="7">
    <location>
        <begin position="407"/>
        <end position="418"/>
    </location>
</feature>
<feature type="domain" description="RecA family profile 1" evidence="8">
    <location>
        <begin position="35"/>
        <end position="247"/>
    </location>
</feature>
<keyword evidence="3" id="KW-0227">DNA damage</keyword>
<evidence type="ECO:0000256" key="5">
    <source>
        <dbReference type="ARBA" id="ARBA00023204"/>
    </source>
</evidence>
<dbReference type="Proteomes" id="UP000019471">
    <property type="component" value="Unassembled WGS sequence"/>
</dbReference>
<dbReference type="GO" id="GO:0005657">
    <property type="term" value="C:replication fork"/>
    <property type="evidence" value="ECO:0007669"/>
    <property type="project" value="TreeGrafter"/>
</dbReference>
<comment type="caution">
    <text evidence="9">The sequence shown here is derived from an EMBL/GenBank/DDBJ whole genome shotgun (WGS) entry which is preliminary data.</text>
</comment>
<reference evidence="9 10" key="1">
    <citation type="submission" date="2013-03" db="EMBL/GenBank/DDBJ databases">
        <title>The Genome Sequence of Cladophialophora psammophila CBS 110553.</title>
        <authorList>
            <consortium name="The Broad Institute Genomics Platform"/>
            <person name="Cuomo C."/>
            <person name="de Hoog S."/>
            <person name="Gorbushina A."/>
            <person name="Walker B."/>
            <person name="Young S.K."/>
            <person name="Zeng Q."/>
            <person name="Gargeya S."/>
            <person name="Fitzgerald M."/>
            <person name="Haas B."/>
            <person name="Abouelleil A."/>
            <person name="Allen A.W."/>
            <person name="Alvarado L."/>
            <person name="Arachchi H.M."/>
            <person name="Berlin A.M."/>
            <person name="Chapman S.B."/>
            <person name="Gainer-Dewar J."/>
            <person name="Goldberg J."/>
            <person name="Griggs A."/>
            <person name="Gujja S."/>
            <person name="Hansen M."/>
            <person name="Howarth C."/>
            <person name="Imamovic A."/>
            <person name="Ireland A."/>
            <person name="Larimer J."/>
            <person name="McCowan C."/>
            <person name="Murphy C."/>
            <person name="Pearson M."/>
            <person name="Poon T.W."/>
            <person name="Priest M."/>
            <person name="Roberts A."/>
            <person name="Saif S."/>
            <person name="Shea T."/>
            <person name="Sisk P."/>
            <person name="Sykes S."/>
            <person name="Wortman J."/>
            <person name="Nusbaum C."/>
            <person name="Birren B."/>
        </authorList>
    </citation>
    <scope>NUCLEOTIDE SEQUENCE [LARGE SCALE GENOMIC DNA]</scope>
    <source>
        <strain evidence="9 10">CBS 110553</strain>
    </source>
</reference>
<dbReference type="OrthoDB" id="5957327at2759"/>
<dbReference type="GeneID" id="19198094"/>
<dbReference type="InterPro" id="IPR020588">
    <property type="entry name" value="RecA_ATP-bd"/>
</dbReference>
<evidence type="ECO:0000313" key="9">
    <source>
        <dbReference type="EMBL" id="EXJ53354.1"/>
    </source>
</evidence>
<dbReference type="PANTHER" id="PTHR46239">
    <property type="entry name" value="DNA REPAIR PROTEIN RAD51 HOMOLOG 3 RAD51C"/>
    <property type="match status" value="1"/>
</dbReference>
<keyword evidence="10" id="KW-1185">Reference proteome</keyword>
<keyword evidence="5" id="KW-0234">DNA repair</keyword>
<dbReference type="InterPro" id="IPR027417">
    <property type="entry name" value="P-loop_NTPase"/>
</dbReference>
<dbReference type="PANTHER" id="PTHR46239:SF1">
    <property type="entry name" value="DNA REPAIR PROTEIN RAD51 HOMOLOG 3"/>
    <property type="match status" value="1"/>
</dbReference>
<accession>W9W467</accession>
<sequence length="469" mass="51675">MEDGEADIHNFSTSPFQHRLPTVSAIEALKNISSKSNGIPCSLPALDTILANEINGLSIATPGIQRGHVTEVYGPPGVGKTTFGLQVSVNALHSGSEDSDVLWVDTGSPFIEERLDDLLRSHTMPADSDLPSSPPEPLDAEFLLQDKFTYLRAHTLPRLLTVFLHPLRSFPSSKTCLIVVDDLSNLLLGSFSRNPKKLKVSAPAAVREKFEKQAVSKRFQIIENLAAAMSKMAALKNIAILVLTNTTTSLKSQTKATLKAALASQAWDSAIHTRIMLYRGFTDDRQLDATSGMQSRRLRYAEVQRMAWKDVCMHPVPFVISSKGLRNLNLAASPCQAQADAEGDDNAGIFFADKEHSLPFHPLELTQSSQKDQLARSKKRKAFEIADSEDENEESGAEMQSDFDEPELPKIDSEPREKIEEMILETHETALLRRDRYTRIRGSEDEIPVVSSELGEEAAVACLPDEGTP</sequence>
<dbReference type="InterPro" id="IPR052093">
    <property type="entry name" value="HR_Repair_Mediator"/>
</dbReference>
<dbReference type="AlphaFoldDB" id="W9W467"/>
<dbReference type="GO" id="GO:0033063">
    <property type="term" value="C:Rad51B-Rad51C-Rad51D-XRCC2 complex"/>
    <property type="evidence" value="ECO:0007669"/>
    <property type="project" value="TreeGrafter"/>
</dbReference>
<dbReference type="PROSITE" id="PS50162">
    <property type="entry name" value="RECA_2"/>
    <property type="match status" value="1"/>
</dbReference>
<dbReference type="Gene3D" id="3.40.50.300">
    <property type="entry name" value="P-loop containing nucleotide triphosphate hydrolases"/>
    <property type="match status" value="1"/>
</dbReference>
<dbReference type="GO" id="GO:0005524">
    <property type="term" value="F:ATP binding"/>
    <property type="evidence" value="ECO:0007669"/>
    <property type="project" value="UniProtKB-KW"/>
</dbReference>
<dbReference type="GO" id="GO:0007131">
    <property type="term" value="P:reciprocal meiotic recombination"/>
    <property type="evidence" value="ECO:0007669"/>
    <property type="project" value="TreeGrafter"/>
</dbReference>
<evidence type="ECO:0000256" key="7">
    <source>
        <dbReference type="SAM" id="MobiDB-lite"/>
    </source>
</evidence>